<dbReference type="GO" id="GO:0008777">
    <property type="term" value="F:acetylornithine deacetylase activity"/>
    <property type="evidence" value="ECO:0007669"/>
    <property type="project" value="UniProtKB-EC"/>
</dbReference>
<dbReference type="SUPFAM" id="SSF53187">
    <property type="entry name" value="Zn-dependent exopeptidases"/>
    <property type="match status" value="1"/>
</dbReference>
<proteinExistence type="predicted"/>
<comment type="caution">
    <text evidence="1">The sequence shown here is derived from an EMBL/GenBank/DDBJ whole genome shotgun (WGS) entry which is preliminary data.</text>
</comment>
<protein>
    <submittedName>
        <fullName evidence="1">Acetylornithine deacetylase</fullName>
        <ecNumber evidence="1">3.5.1.16</ecNumber>
    </submittedName>
</protein>
<dbReference type="EC" id="3.5.1.16" evidence="1"/>
<name>A0A7G2IPX2_CITFR</name>
<dbReference type="Gene3D" id="3.40.630.10">
    <property type="entry name" value="Zn peptidases"/>
    <property type="match status" value="1"/>
</dbReference>
<dbReference type="Proteomes" id="UP000019194">
    <property type="component" value="Unassembled WGS sequence"/>
</dbReference>
<keyword evidence="1" id="KW-0378">Hydrolase</keyword>
<dbReference type="AlphaFoldDB" id="A0A7G2IPX2"/>
<sequence>MLSANRIEEVIKNCQALIQQKSYSGQEGEVVNAIKTMMQHYQFDDIHVDKYGNIVGGIVGNQPGKNVGSRWTYRYRAGERREVVPQPIRRRY</sequence>
<dbReference type="EMBL" id="CBWP010000043">
    <property type="protein sequence ID" value="CDL38563.1"/>
    <property type="molecule type" value="Genomic_DNA"/>
</dbReference>
<accession>A0A7G2IPX2</accession>
<evidence type="ECO:0000313" key="2">
    <source>
        <dbReference type="Proteomes" id="UP000019194"/>
    </source>
</evidence>
<evidence type="ECO:0000313" key="1">
    <source>
        <dbReference type="EMBL" id="CDL38563.1"/>
    </source>
</evidence>
<organism evidence="1 2">
    <name type="scientific">Citrobacter freundii</name>
    <dbReference type="NCBI Taxonomy" id="546"/>
    <lineage>
        <taxon>Bacteria</taxon>
        <taxon>Pseudomonadati</taxon>
        <taxon>Pseudomonadota</taxon>
        <taxon>Gammaproteobacteria</taxon>
        <taxon>Enterobacterales</taxon>
        <taxon>Enterobacteriaceae</taxon>
        <taxon>Citrobacter</taxon>
        <taxon>Citrobacter freundii complex</taxon>
    </lineage>
</organism>
<reference evidence="1 2" key="1">
    <citation type="submission" date="2013-10" db="EMBL/GenBank/DDBJ databases">
        <title>Antibiotic resistance diversity of beta-lactamase producers in the General Hospital Vienna.</title>
        <authorList>
            <person name="Barisic I."/>
            <person name="Mitteregger D."/>
            <person name="Hirschl A.M."/>
            <person name="Noehammer C."/>
            <person name="Wiesinger-Mayr H."/>
        </authorList>
    </citation>
    <scope>NUCLEOTIDE SEQUENCE [LARGE SCALE GENOMIC DNA]</scope>
    <source>
        <strain evidence="1 2">ISC11</strain>
    </source>
</reference>